<name>A0ABZ1CYC7_9TREE</name>
<dbReference type="InterPro" id="IPR029058">
    <property type="entry name" value="AB_hydrolase_fold"/>
</dbReference>
<accession>A0ABZ1CYC7</accession>
<dbReference type="SUPFAM" id="SSF53474">
    <property type="entry name" value="alpha/beta-Hydrolases"/>
    <property type="match status" value="1"/>
</dbReference>
<evidence type="ECO:0000259" key="2">
    <source>
        <dbReference type="Pfam" id="PF00561"/>
    </source>
</evidence>
<keyword evidence="4" id="KW-1185">Reference proteome</keyword>
<evidence type="ECO:0000256" key="1">
    <source>
        <dbReference type="SAM" id="MobiDB-lite"/>
    </source>
</evidence>
<dbReference type="RefSeq" id="XP_062791500.1">
    <property type="nucleotide sequence ID" value="XM_062935449.1"/>
</dbReference>
<protein>
    <recommendedName>
        <fullName evidence="2">AB hydrolase-1 domain-containing protein</fullName>
    </recommendedName>
</protein>
<gene>
    <name evidence="3" type="ORF">IL334_003723</name>
</gene>
<dbReference type="EMBL" id="CP141884">
    <property type="protein sequence ID" value="WRT66760.1"/>
    <property type="molecule type" value="Genomic_DNA"/>
</dbReference>
<reference evidence="3 4" key="1">
    <citation type="submission" date="2024-01" db="EMBL/GenBank/DDBJ databases">
        <title>Comparative genomics of Cryptococcus and Kwoniella reveals pathogenesis evolution and contrasting modes of karyotype evolution via chromosome fusion or intercentromeric recombination.</title>
        <authorList>
            <person name="Coelho M.A."/>
            <person name="David-Palma M."/>
            <person name="Shea T."/>
            <person name="Bowers K."/>
            <person name="McGinley-Smith S."/>
            <person name="Mohammad A.W."/>
            <person name="Gnirke A."/>
            <person name="Yurkov A.M."/>
            <person name="Nowrousian M."/>
            <person name="Sun S."/>
            <person name="Cuomo C.A."/>
            <person name="Heitman J."/>
        </authorList>
    </citation>
    <scope>NUCLEOTIDE SEQUENCE [LARGE SCALE GENOMIC DNA]</scope>
    <source>
        <strain evidence="3">CBS 11374</strain>
    </source>
</reference>
<feature type="domain" description="AB hydrolase-1" evidence="2">
    <location>
        <begin position="34"/>
        <end position="158"/>
    </location>
</feature>
<dbReference type="Pfam" id="PF00561">
    <property type="entry name" value="Abhydrolase_1"/>
    <property type="match status" value="1"/>
</dbReference>
<proteinExistence type="predicted"/>
<dbReference type="PANTHER" id="PTHR43329">
    <property type="entry name" value="EPOXIDE HYDROLASE"/>
    <property type="match status" value="1"/>
</dbReference>
<dbReference type="Gene3D" id="3.40.50.1820">
    <property type="entry name" value="alpha/beta hydrolase"/>
    <property type="match status" value="1"/>
</dbReference>
<evidence type="ECO:0000313" key="4">
    <source>
        <dbReference type="Proteomes" id="UP001329825"/>
    </source>
</evidence>
<feature type="compositionally biased region" description="Basic and acidic residues" evidence="1">
    <location>
        <begin position="79"/>
        <end position="88"/>
    </location>
</feature>
<dbReference type="InterPro" id="IPR000073">
    <property type="entry name" value="AB_hydrolase_1"/>
</dbReference>
<evidence type="ECO:0000313" key="3">
    <source>
        <dbReference type="EMBL" id="WRT66760.1"/>
    </source>
</evidence>
<dbReference type="Proteomes" id="UP001329825">
    <property type="component" value="Chromosome 4"/>
</dbReference>
<feature type="region of interest" description="Disordered" evidence="1">
    <location>
        <begin position="67"/>
        <end position="88"/>
    </location>
</feature>
<organism evidence="3 4">
    <name type="scientific">Kwoniella shivajii</name>
    <dbReference type="NCBI Taxonomy" id="564305"/>
    <lineage>
        <taxon>Eukaryota</taxon>
        <taxon>Fungi</taxon>
        <taxon>Dikarya</taxon>
        <taxon>Basidiomycota</taxon>
        <taxon>Agaricomycotina</taxon>
        <taxon>Tremellomycetes</taxon>
        <taxon>Tremellales</taxon>
        <taxon>Cryptococcaceae</taxon>
        <taxon>Kwoniella</taxon>
    </lineage>
</organism>
<dbReference type="GeneID" id="87955854"/>
<sequence>MFEGFEQFQVPVHSLFLNKELEIFCRKKGNGKKAILLLHGYPQTSHIWNKIAPKLSEEYTVVATDLRGYGQSSKPPGSKSHEEYSKREMASDQVQVMQHFGYDEFYIIAHDRGARVAHRLALDNPSKVKGMMLLDIAPTLYMYDNTDMAFAKGYWHWFFLIQESPGPENMIMSGPEQFWQAMAGRPSHQGVNWSEEDLKEYKSKLFTEETVHASCEDYRAAATIDLEHDRASSSSGDKISIPKLVVLWGKKGLIESYNSGDVVGVWKEWINSSVTQIKGKGVDSGHYIPEEKWDDILEESKWLFEE</sequence>